<keyword evidence="7 19" id="KW-1003">Cell membrane</keyword>
<evidence type="ECO:0000256" key="13">
    <source>
        <dbReference type="ARBA" id="ARBA00023136"/>
    </source>
</evidence>
<reference evidence="21" key="1">
    <citation type="journal article" date="2019" name="Int. J. Syst. Evol. Microbiol.">
        <title>The Global Catalogue of Microorganisms (GCM) 10K type strain sequencing project: providing services to taxonomists for standard genome sequencing and annotation.</title>
        <authorList>
            <consortium name="The Broad Institute Genomics Platform"/>
            <consortium name="The Broad Institute Genome Sequencing Center for Infectious Disease"/>
            <person name="Wu L."/>
            <person name="Ma J."/>
        </authorList>
    </citation>
    <scope>NUCLEOTIDE SEQUENCE [LARGE SCALE GENOMIC DNA]</scope>
    <source>
        <strain evidence="21">VKM B-3226</strain>
    </source>
</reference>
<dbReference type="NCBIfam" id="TIGR00317">
    <property type="entry name" value="cobS"/>
    <property type="match status" value="1"/>
</dbReference>
<evidence type="ECO:0000256" key="10">
    <source>
        <dbReference type="ARBA" id="ARBA00022692"/>
    </source>
</evidence>
<gene>
    <name evidence="19 20" type="primary">cobS</name>
    <name evidence="20" type="ORF">ACFOMP_01950</name>
</gene>
<name>A0ABV7RTJ8_9RHOB</name>
<dbReference type="RefSeq" id="WP_379027700.1">
    <property type="nucleotide sequence ID" value="NZ_JBHRXE010000005.1"/>
</dbReference>
<protein>
    <recommendedName>
        <fullName evidence="6 19">Adenosylcobinamide-GDP ribazoletransferase</fullName>
        <ecNumber evidence="5 19">2.7.8.26</ecNumber>
    </recommendedName>
    <alternativeName>
        <fullName evidence="16 19">Cobalamin synthase</fullName>
    </alternativeName>
    <alternativeName>
        <fullName evidence="15 19">Cobalamin-5'-phosphate synthase</fullName>
    </alternativeName>
</protein>
<keyword evidence="11 19" id="KW-0460">Magnesium</keyword>
<evidence type="ECO:0000256" key="15">
    <source>
        <dbReference type="ARBA" id="ARBA00032605"/>
    </source>
</evidence>
<comment type="catalytic activity">
    <reaction evidence="17 19">
        <text>alpha-ribazole + adenosylcob(III)inamide-GDP = adenosylcob(III)alamin + GMP + H(+)</text>
        <dbReference type="Rhea" id="RHEA:16049"/>
        <dbReference type="ChEBI" id="CHEBI:10329"/>
        <dbReference type="ChEBI" id="CHEBI:15378"/>
        <dbReference type="ChEBI" id="CHEBI:18408"/>
        <dbReference type="ChEBI" id="CHEBI:58115"/>
        <dbReference type="ChEBI" id="CHEBI:60487"/>
        <dbReference type="EC" id="2.7.8.26"/>
    </reaction>
</comment>
<dbReference type="Pfam" id="PF02654">
    <property type="entry name" value="CobS"/>
    <property type="match status" value="1"/>
</dbReference>
<evidence type="ECO:0000256" key="11">
    <source>
        <dbReference type="ARBA" id="ARBA00022842"/>
    </source>
</evidence>
<evidence type="ECO:0000256" key="9">
    <source>
        <dbReference type="ARBA" id="ARBA00022679"/>
    </source>
</evidence>
<evidence type="ECO:0000256" key="5">
    <source>
        <dbReference type="ARBA" id="ARBA00013200"/>
    </source>
</evidence>
<dbReference type="GO" id="GO:0051073">
    <property type="term" value="F:adenosylcobinamide-GDP ribazoletransferase activity"/>
    <property type="evidence" value="ECO:0007669"/>
    <property type="project" value="UniProtKB-EC"/>
</dbReference>
<evidence type="ECO:0000256" key="3">
    <source>
        <dbReference type="ARBA" id="ARBA00004663"/>
    </source>
</evidence>
<dbReference type="PANTHER" id="PTHR34148:SF1">
    <property type="entry name" value="ADENOSYLCOBINAMIDE-GDP RIBAZOLETRANSFERASE"/>
    <property type="match status" value="1"/>
</dbReference>
<evidence type="ECO:0000256" key="8">
    <source>
        <dbReference type="ARBA" id="ARBA00022573"/>
    </source>
</evidence>
<comment type="similarity">
    <text evidence="4 19">Belongs to the CobS family.</text>
</comment>
<evidence type="ECO:0000256" key="2">
    <source>
        <dbReference type="ARBA" id="ARBA00004651"/>
    </source>
</evidence>
<feature type="transmembrane region" description="Helical" evidence="19">
    <location>
        <begin position="203"/>
        <end position="221"/>
    </location>
</feature>
<dbReference type="Proteomes" id="UP001595596">
    <property type="component" value="Unassembled WGS sequence"/>
</dbReference>
<evidence type="ECO:0000256" key="6">
    <source>
        <dbReference type="ARBA" id="ARBA00015850"/>
    </source>
</evidence>
<dbReference type="HAMAP" id="MF_00719">
    <property type="entry name" value="CobS"/>
    <property type="match status" value="1"/>
</dbReference>
<proteinExistence type="inferred from homology"/>
<evidence type="ECO:0000256" key="16">
    <source>
        <dbReference type="ARBA" id="ARBA00032853"/>
    </source>
</evidence>
<evidence type="ECO:0000256" key="7">
    <source>
        <dbReference type="ARBA" id="ARBA00022475"/>
    </source>
</evidence>
<comment type="caution">
    <text evidence="20">The sequence shown here is derived from an EMBL/GenBank/DDBJ whole genome shotgun (WGS) entry which is preliminary data.</text>
</comment>
<comment type="cofactor">
    <cofactor evidence="1 19">
        <name>Mg(2+)</name>
        <dbReference type="ChEBI" id="CHEBI:18420"/>
    </cofactor>
</comment>
<comment type="pathway">
    <text evidence="3 19">Cofactor biosynthesis; adenosylcobalamin biosynthesis; adenosylcobalamin from cob(II)yrinate a,c-diamide: step 7/7.</text>
</comment>
<dbReference type="EC" id="2.7.8.26" evidence="5 19"/>
<accession>A0ABV7RTJ8</accession>
<evidence type="ECO:0000313" key="21">
    <source>
        <dbReference type="Proteomes" id="UP001595596"/>
    </source>
</evidence>
<keyword evidence="10 19" id="KW-0812">Transmembrane</keyword>
<evidence type="ECO:0000256" key="4">
    <source>
        <dbReference type="ARBA" id="ARBA00010561"/>
    </source>
</evidence>
<evidence type="ECO:0000256" key="19">
    <source>
        <dbReference type="HAMAP-Rule" id="MF_00719"/>
    </source>
</evidence>
<feature type="transmembrane region" description="Helical" evidence="19">
    <location>
        <begin position="181"/>
        <end position="197"/>
    </location>
</feature>
<evidence type="ECO:0000313" key="20">
    <source>
        <dbReference type="EMBL" id="MFC3568213.1"/>
    </source>
</evidence>
<evidence type="ECO:0000256" key="1">
    <source>
        <dbReference type="ARBA" id="ARBA00001946"/>
    </source>
</evidence>
<sequence length="258" mass="25552">MARLAGQAALALVWLTRLPAGRWLPARPPTLAQAAWAFPLAGLAVGLAGAAVLGLAVVAGLPASVAALLAVGATILATGGLHEDGLADFADGSGGATREQRLEIMRDSRIGSYGVLALIVTLGLRVAALAALAVEPWLAALALAEIAAASRAGMAAALGLMPPARSDGLGHAAGRPRRGSVAAALVLGAVALLAPALCLPYPPAAWLLAAAAMAAAQLWLARRALRRLGGQTGDVLGAMQQAGEVAGLLALTALLQAP</sequence>
<evidence type="ECO:0000256" key="12">
    <source>
        <dbReference type="ARBA" id="ARBA00022989"/>
    </source>
</evidence>
<dbReference type="PANTHER" id="PTHR34148">
    <property type="entry name" value="ADENOSYLCOBINAMIDE-GDP RIBAZOLETRANSFERASE"/>
    <property type="match status" value="1"/>
</dbReference>
<keyword evidence="12 19" id="KW-1133">Transmembrane helix</keyword>
<keyword evidence="9 19" id="KW-0808">Transferase</keyword>
<feature type="transmembrane region" description="Helical" evidence="19">
    <location>
        <begin position="110"/>
        <end position="131"/>
    </location>
</feature>
<feature type="transmembrane region" description="Helical" evidence="19">
    <location>
        <begin position="44"/>
        <end position="71"/>
    </location>
</feature>
<organism evidence="20 21">
    <name type="scientific">Paracoccus simplex</name>
    <dbReference type="NCBI Taxonomy" id="2086346"/>
    <lineage>
        <taxon>Bacteria</taxon>
        <taxon>Pseudomonadati</taxon>
        <taxon>Pseudomonadota</taxon>
        <taxon>Alphaproteobacteria</taxon>
        <taxon>Rhodobacterales</taxon>
        <taxon>Paracoccaceae</taxon>
        <taxon>Paracoccus</taxon>
    </lineage>
</organism>
<comment type="function">
    <text evidence="14 19">Joins adenosylcobinamide-GDP and alpha-ribazole to generate adenosylcobalamin (Ado-cobalamin). Also synthesizes adenosylcobalamin 5'-phosphate from adenosylcobinamide-GDP and alpha-ribazole 5'-phosphate.</text>
</comment>
<dbReference type="EMBL" id="JBHRXE010000005">
    <property type="protein sequence ID" value="MFC3568213.1"/>
    <property type="molecule type" value="Genomic_DNA"/>
</dbReference>
<dbReference type="InterPro" id="IPR003805">
    <property type="entry name" value="CobS"/>
</dbReference>
<evidence type="ECO:0000256" key="14">
    <source>
        <dbReference type="ARBA" id="ARBA00025228"/>
    </source>
</evidence>
<keyword evidence="21" id="KW-1185">Reference proteome</keyword>
<comment type="subcellular location">
    <subcellularLocation>
        <location evidence="2 19">Cell membrane</location>
        <topology evidence="2 19">Multi-pass membrane protein</topology>
    </subcellularLocation>
</comment>
<comment type="catalytic activity">
    <reaction evidence="18 19">
        <text>alpha-ribazole 5'-phosphate + adenosylcob(III)inamide-GDP = adenosylcob(III)alamin 5'-phosphate + GMP + H(+)</text>
        <dbReference type="Rhea" id="RHEA:23560"/>
        <dbReference type="ChEBI" id="CHEBI:15378"/>
        <dbReference type="ChEBI" id="CHEBI:57918"/>
        <dbReference type="ChEBI" id="CHEBI:58115"/>
        <dbReference type="ChEBI" id="CHEBI:60487"/>
        <dbReference type="ChEBI" id="CHEBI:60493"/>
        <dbReference type="EC" id="2.7.8.26"/>
    </reaction>
</comment>
<keyword evidence="8 19" id="KW-0169">Cobalamin biosynthesis</keyword>
<feature type="transmembrane region" description="Helical" evidence="19">
    <location>
        <begin position="137"/>
        <end position="160"/>
    </location>
</feature>
<evidence type="ECO:0000256" key="17">
    <source>
        <dbReference type="ARBA" id="ARBA00048623"/>
    </source>
</evidence>
<keyword evidence="13 19" id="KW-0472">Membrane</keyword>
<evidence type="ECO:0000256" key="18">
    <source>
        <dbReference type="ARBA" id="ARBA00049504"/>
    </source>
</evidence>